<dbReference type="PANTHER" id="PTHR37806:SF1">
    <property type="entry name" value="PEPTIDASE C39-LIKE DOMAIN-CONTAINING PROTEIN"/>
    <property type="match status" value="1"/>
</dbReference>
<keyword evidence="3" id="KW-1185">Reference proteome</keyword>
<dbReference type="Gene3D" id="3.90.70.10">
    <property type="entry name" value="Cysteine proteinases"/>
    <property type="match status" value="1"/>
</dbReference>
<dbReference type="AlphaFoldDB" id="A0A366XNW1"/>
<dbReference type="InterPro" id="IPR039563">
    <property type="entry name" value="Peptidase_C39_single_dom"/>
</dbReference>
<comment type="caution">
    <text evidence="2">The sequence shown here is derived from an EMBL/GenBank/DDBJ whole genome shotgun (WGS) entry which is preliminary data.</text>
</comment>
<evidence type="ECO:0000313" key="3">
    <source>
        <dbReference type="Proteomes" id="UP000253314"/>
    </source>
</evidence>
<dbReference type="PROSITE" id="PS51257">
    <property type="entry name" value="PROKAR_LIPOPROTEIN"/>
    <property type="match status" value="1"/>
</dbReference>
<dbReference type="PANTHER" id="PTHR37806">
    <property type="entry name" value="LMO0724 PROTEIN"/>
    <property type="match status" value="1"/>
</dbReference>
<organism evidence="2 3">
    <name type="scientific">Bacillus taeanensis</name>
    <dbReference type="NCBI Taxonomy" id="273032"/>
    <lineage>
        <taxon>Bacteria</taxon>
        <taxon>Bacillati</taxon>
        <taxon>Bacillota</taxon>
        <taxon>Bacilli</taxon>
        <taxon>Bacillales</taxon>
        <taxon>Bacillaceae</taxon>
        <taxon>Bacillus</taxon>
    </lineage>
</organism>
<protein>
    <recommendedName>
        <fullName evidence="1">Peptidase C39-like domain-containing protein</fullName>
    </recommendedName>
</protein>
<proteinExistence type="predicted"/>
<dbReference type="OrthoDB" id="1164310at2"/>
<dbReference type="Pfam" id="PF13529">
    <property type="entry name" value="Peptidase_C39_2"/>
    <property type="match status" value="1"/>
</dbReference>
<dbReference type="InterPro" id="IPR039564">
    <property type="entry name" value="Peptidase_C39-like"/>
</dbReference>
<dbReference type="Proteomes" id="UP000253314">
    <property type="component" value="Unassembled WGS sequence"/>
</dbReference>
<accession>A0A366XNW1</accession>
<feature type="domain" description="Peptidase C39-like" evidence="1">
    <location>
        <begin position="82"/>
        <end position="247"/>
    </location>
</feature>
<gene>
    <name evidence="2" type="ORF">DS031_18805</name>
</gene>
<reference evidence="2 3" key="1">
    <citation type="submission" date="2018-07" db="EMBL/GenBank/DDBJ databases">
        <title>Lottiidibacillus patelloidae gen. nov., sp. nov., isolated from the intestinal tract of a marine limpet and the reclassification of B. taeanensis BH030017T, B. algicola KMM 3737T and B. hwajinpoensis SW-72T as genus Lottiidibacillus.</title>
        <authorList>
            <person name="Liu R."/>
            <person name="Huang Z."/>
        </authorList>
    </citation>
    <scope>NUCLEOTIDE SEQUENCE [LARGE SCALE GENOMIC DNA]</scope>
    <source>
        <strain evidence="2 3">BH030017</strain>
    </source>
</reference>
<dbReference type="EMBL" id="QOCW01000026">
    <property type="protein sequence ID" value="RBW68050.1"/>
    <property type="molecule type" value="Genomic_DNA"/>
</dbReference>
<sequence length="279" mass="31968">MKRKYRKISFAHFLLFFILSSCSILYVKDGDYTKLNVSDLKEKLWNTVIFENTETVFANNTIKAALRETFVNERVIKDSVKLDVRIISQLPELPRGCEVTSLAMLLNHAGVNTDKMILAKEIKKDPTPYKKQNGQVYFGNPYDGFVGDMYNKNNPGLGVYHGPIRKLAIEYLPGQIIDLTGKDFNSLYSHLSAGKPVWIITNTQYRQLPASYFEKWETPSGTLSVTYKEHSVLVTGYDHDYIYFNDPLTGQKNRKAPKEAFIKAWEQMGRQAVTYTSFS</sequence>
<evidence type="ECO:0000313" key="2">
    <source>
        <dbReference type="EMBL" id="RBW68050.1"/>
    </source>
</evidence>
<dbReference type="CDD" id="cd02549">
    <property type="entry name" value="Peptidase_C39A"/>
    <property type="match status" value="1"/>
</dbReference>
<name>A0A366XNW1_9BACI</name>
<evidence type="ECO:0000259" key="1">
    <source>
        <dbReference type="Pfam" id="PF13529"/>
    </source>
</evidence>